<keyword evidence="8" id="KW-0732">Signal</keyword>
<dbReference type="PROSITE" id="PS52016">
    <property type="entry name" value="TONB_DEPENDENT_REC_3"/>
    <property type="match status" value="1"/>
</dbReference>
<evidence type="ECO:0000256" key="1">
    <source>
        <dbReference type="ARBA" id="ARBA00004571"/>
    </source>
</evidence>
<organism evidence="10 11">
    <name type="scientific">Algoriphagus faecimaris</name>
    <dbReference type="NCBI Taxonomy" id="686796"/>
    <lineage>
        <taxon>Bacteria</taxon>
        <taxon>Pseudomonadati</taxon>
        <taxon>Bacteroidota</taxon>
        <taxon>Cytophagia</taxon>
        <taxon>Cytophagales</taxon>
        <taxon>Cyclobacteriaceae</taxon>
        <taxon>Algoriphagus</taxon>
    </lineage>
</organism>
<evidence type="ECO:0000256" key="2">
    <source>
        <dbReference type="ARBA" id="ARBA00022448"/>
    </source>
</evidence>
<dbReference type="NCBIfam" id="TIGR04056">
    <property type="entry name" value="OMP_RagA_SusC"/>
    <property type="match status" value="1"/>
</dbReference>
<keyword evidence="11" id="KW-1185">Reference proteome</keyword>
<evidence type="ECO:0000256" key="6">
    <source>
        <dbReference type="ARBA" id="ARBA00023237"/>
    </source>
</evidence>
<evidence type="ECO:0000256" key="3">
    <source>
        <dbReference type="ARBA" id="ARBA00022452"/>
    </source>
</evidence>
<dbReference type="InterPro" id="IPR012910">
    <property type="entry name" value="Plug_dom"/>
</dbReference>
<proteinExistence type="inferred from homology"/>
<dbReference type="InterPro" id="IPR039426">
    <property type="entry name" value="TonB-dep_rcpt-like"/>
</dbReference>
<dbReference type="Pfam" id="PF13715">
    <property type="entry name" value="CarbopepD_reg_2"/>
    <property type="match status" value="1"/>
</dbReference>
<keyword evidence="3 7" id="KW-1134">Transmembrane beta strand</keyword>
<dbReference type="NCBIfam" id="TIGR04057">
    <property type="entry name" value="SusC_RagA_signa"/>
    <property type="match status" value="1"/>
</dbReference>
<dbReference type="STRING" id="686796.SAMN04488104_103031"/>
<protein>
    <submittedName>
        <fullName evidence="10">TonB-linked outer membrane protein, SusC/RagA family</fullName>
    </submittedName>
</protein>
<keyword evidence="5 7" id="KW-0472">Membrane</keyword>
<dbReference type="Pfam" id="PF07715">
    <property type="entry name" value="Plug"/>
    <property type="match status" value="1"/>
</dbReference>
<evidence type="ECO:0000256" key="4">
    <source>
        <dbReference type="ARBA" id="ARBA00022692"/>
    </source>
</evidence>
<dbReference type="InterPro" id="IPR008969">
    <property type="entry name" value="CarboxyPept-like_regulatory"/>
</dbReference>
<evidence type="ECO:0000313" key="11">
    <source>
        <dbReference type="Proteomes" id="UP000199060"/>
    </source>
</evidence>
<evidence type="ECO:0000256" key="7">
    <source>
        <dbReference type="PROSITE-ProRule" id="PRU01360"/>
    </source>
</evidence>
<dbReference type="GO" id="GO:0009279">
    <property type="term" value="C:cell outer membrane"/>
    <property type="evidence" value="ECO:0007669"/>
    <property type="project" value="UniProtKB-SubCell"/>
</dbReference>
<dbReference type="InterPro" id="IPR037066">
    <property type="entry name" value="Plug_dom_sf"/>
</dbReference>
<dbReference type="OrthoDB" id="9768177at2"/>
<dbReference type="InterPro" id="IPR023996">
    <property type="entry name" value="TonB-dep_OMP_SusC/RagA"/>
</dbReference>
<evidence type="ECO:0000313" key="10">
    <source>
        <dbReference type="EMBL" id="SDD44649.1"/>
    </source>
</evidence>
<evidence type="ECO:0000259" key="9">
    <source>
        <dbReference type="Pfam" id="PF07715"/>
    </source>
</evidence>
<dbReference type="SUPFAM" id="SSF49464">
    <property type="entry name" value="Carboxypeptidase regulatory domain-like"/>
    <property type="match status" value="1"/>
</dbReference>
<dbReference type="InterPro" id="IPR023997">
    <property type="entry name" value="TonB-dep_OMP_SusC/RagA_CS"/>
</dbReference>
<dbReference type="Proteomes" id="UP000199060">
    <property type="component" value="Unassembled WGS sequence"/>
</dbReference>
<keyword evidence="4 7" id="KW-0812">Transmembrane</keyword>
<dbReference type="AlphaFoldDB" id="A0A1G6UTL2"/>
<reference evidence="11" key="1">
    <citation type="submission" date="2016-10" db="EMBL/GenBank/DDBJ databases">
        <authorList>
            <person name="Varghese N."/>
            <person name="Submissions S."/>
        </authorList>
    </citation>
    <scope>NUCLEOTIDE SEQUENCE [LARGE SCALE GENOMIC DNA]</scope>
    <source>
        <strain evidence="11">DSM 23095</strain>
    </source>
</reference>
<keyword evidence="2 7" id="KW-0813">Transport</keyword>
<feature type="chain" id="PRO_5011523129" evidence="8">
    <location>
        <begin position="20"/>
        <end position="1063"/>
    </location>
</feature>
<dbReference type="RefSeq" id="WP_087940215.1">
    <property type="nucleotide sequence ID" value="NZ_FNAC01000030.1"/>
</dbReference>
<feature type="domain" description="TonB-dependent receptor plug" evidence="9">
    <location>
        <begin position="120"/>
        <end position="223"/>
    </location>
</feature>
<comment type="subcellular location">
    <subcellularLocation>
        <location evidence="1 7">Cell outer membrane</location>
        <topology evidence="1 7">Multi-pass membrane protein</topology>
    </subcellularLocation>
</comment>
<keyword evidence="6 7" id="KW-0998">Cell outer membrane</keyword>
<dbReference type="Gene3D" id="2.170.130.10">
    <property type="entry name" value="TonB-dependent receptor, plug domain"/>
    <property type="match status" value="1"/>
</dbReference>
<comment type="similarity">
    <text evidence="7">Belongs to the TonB-dependent receptor family.</text>
</comment>
<dbReference type="SUPFAM" id="SSF56935">
    <property type="entry name" value="Porins"/>
    <property type="match status" value="1"/>
</dbReference>
<dbReference type="InterPro" id="IPR036942">
    <property type="entry name" value="Beta-barrel_TonB_sf"/>
</dbReference>
<gene>
    <name evidence="10" type="ORF">SAMN04488104_103031</name>
</gene>
<evidence type="ECO:0000256" key="5">
    <source>
        <dbReference type="ARBA" id="ARBA00023136"/>
    </source>
</evidence>
<dbReference type="EMBL" id="FNAC01000030">
    <property type="protein sequence ID" value="SDD44649.1"/>
    <property type="molecule type" value="Genomic_DNA"/>
</dbReference>
<evidence type="ECO:0000256" key="8">
    <source>
        <dbReference type="SAM" id="SignalP"/>
    </source>
</evidence>
<dbReference type="Gene3D" id="2.40.170.20">
    <property type="entry name" value="TonB-dependent receptor, beta-barrel domain"/>
    <property type="match status" value="1"/>
</dbReference>
<dbReference type="Gene3D" id="2.60.40.1120">
    <property type="entry name" value="Carboxypeptidase-like, regulatory domain"/>
    <property type="match status" value="1"/>
</dbReference>
<accession>A0A1G6UTL2</accession>
<feature type="signal peptide" evidence="8">
    <location>
        <begin position="1"/>
        <end position="19"/>
    </location>
</feature>
<name>A0A1G6UTL2_9BACT</name>
<sequence>MNKTILSMLLCLLIGYSHAQNEIFSGTVLSAEDDSPLPGALITIDQDKEMAIADEKGSFQLNLSNGTYQLRISYLGMKPMSLELTIPWEGSTVFKLEPDESNLEEVTVLSTGYQDLPSERATGSFASLDKELIDRRVSSNLVDRLEDVTPGLILNRGQTTGNDQISIRGRSTLFANTAPLIIVDNFPYDGPLESINPNDVESITVLKDAAAASIWGARAGNGVIVITTRSGTVSSAPKVRLNSNINFIEERDLFYVPQMNMGDFVDIQQQLFENNFYRSSENSPANPALPPLVETLIQLRDGAIDQNEADRRIAGFRNSDFRNDLGRYYYRGSLNQQHSLSVQGGSQKNTYFFSLGYDKNLQGVVGNDNDRWTLQAKNSWKFLKNKLTWSVGAYLSKSASRIRTDAPQADPYTSLSDELGNPVPIFSNLSERFLNNAQSDNPDLLDWYNVPLNEIGILDQRNERWDGRFLTRLNWNVAEGLNAELSYQYWTNQGQNRNRNPLESYFVRDLINRFSQIDEQGRLTRNIPLGDVLDLSTSRSYSHTLRGLMRYQKQLKQDHQLSLLTGFEIRDLQSEFNATRYYGYNDALGTSSVVDLVSRFPLYSNSRSETTIPQGNSHGGTIDRFISYYGNAGYTYRNKLDVTFSIRKDQSNFFGVRSNQRGVPLWSAGLGWTLSEENLFGFLNGTYLKLRGSYGFSGNLDRSLSGQMTASYFNTRSSSFIPNLPVANIVNPPNPSLSWERVGTWNLGLDYESRSGDFSLTGEIFGKKGMDLIGPFGVPAATGFIEVTGNFAETYTSGLDIIARKDWIKNKFRWTTHFFYSHVKDRVNKMDVDQSASALLSAAFSARPVPIEGNPLFSIYSYEWAGLNPDNGNPQGIVDGEPSENYRDIITGASPENLVFHGPARPTHFGAIRNDFTWKGFQLSINVSYRLGYFYRKRSIDYFSLLRGQIGHGDFENRWRVPGDEANTYVPSLPENANSLRHLFYSNSAALIFKGDHIRLQDIRLSYQLDRSSNLWMPFQRAEIYSYVNNVGLLWKASPDELDPDFQTQAPLRSFAIGLRIDF</sequence>